<proteinExistence type="predicted"/>
<dbReference type="GeneID" id="85323928"/>
<accession>A0AA39ZUN1</accession>
<protein>
    <submittedName>
        <fullName evidence="1">Uncharacterized protein</fullName>
    </submittedName>
</protein>
<sequence length="188" mass="21149">MDAIKQLVLIRDSSPQSNTLPCSILGCYTAMCIKVNLWIEQLAQTTGLVLMCEINKVRRQRGDLSRRYRRVKGGRVGKQKPRPARERDSSEALLKRIRAMALASWTVEEIATDCNLNSSGTSAWQGVMPPKDLAPGSAALGNTLSVEFSELRVKSPQASEWRCPWNCRCIRERKWDLELGSMAIWAQI</sequence>
<comment type="caution">
    <text evidence="1">The sequence shown here is derived from an EMBL/GenBank/DDBJ whole genome shotgun (WGS) entry which is preliminary data.</text>
</comment>
<dbReference type="AlphaFoldDB" id="A0AA39ZUN1"/>
<reference evidence="1" key="1">
    <citation type="submission" date="2023-06" db="EMBL/GenBank/DDBJ databases">
        <title>Genome-scale phylogeny and comparative genomics of the fungal order Sordariales.</title>
        <authorList>
            <consortium name="Lawrence Berkeley National Laboratory"/>
            <person name="Hensen N."/>
            <person name="Bonometti L."/>
            <person name="Westerberg I."/>
            <person name="Brannstrom I.O."/>
            <person name="Guillou S."/>
            <person name="Cros-Aarteil S."/>
            <person name="Calhoun S."/>
            <person name="Haridas S."/>
            <person name="Kuo A."/>
            <person name="Mondo S."/>
            <person name="Pangilinan J."/>
            <person name="Riley R."/>
            <person name="LaButti K."/>
            <person name="Andreopoulos B."/>
            <person name="Lipzen A."/>
            <person name="Chen C."/>
            <person name="Yanf M."/>
            <person name="Daum C."/>
            <person name="Ng V."/>
            <person name="Clum A."/>
            <person name="Steindorff A."/>
            <person name="Ohm R."/>
            <person name="Martin F."/>
            <person name="Silar P."/>
            <person name="Natvig D."/>
            <person name="Lalanne C."/>
            <person name="Gautier V."/>
            <person name="Ament-velasquez S.L."/>
            <person name="Kruys A."/>
            <person name="Hutchinson M.I."/>
            <person name="Powell A.J."/>
            <person name="Barry K."/>
            <person name="Miller A.N."/>
            <person name="Grigoriev I.V."/>
            <person name="Debuchy R."/>
            <person name="Gladieux P."/>
            <person name="Thoren M.H."/>
            <person name="Johannesson H."/>
        </authorList>
    </citation>
    <scope>NUCLEOTIDE SEQUENCE</scope>
    <source>
        <strain evidence="1">SMH2392-1A</strain>
    </source>
</reference>
<organism evidence="1 2">
    <name type="scientific">Lasiosphaeria miniovina</name>
    <dbReference type="NCBI Taxonomy" id="1954250"/>
    <lineage>
        <taxon>Eukaryota</taxon>
        <taxon>Fungi</taxon>
        <taxon>Dikarya</taxon>
        <taxon>Ascomycota</taxon>
        <taxon>Pezizomycotina</taxon>
        <taxon>Sordariomycetes</taxon>
        <taxon>Sordariomycetidae</taxon>
        <taxon>Sordariales</taxon>
        <taxon>Lasiosphaeriaceae</taxon>
        <taxon>Lasiosphaeria</taxon>
    </lineage>
</organism>
<dbReference type="Proteomes" id="UP001172101">
    <property type="component" value="Unassembled WGS sequence"/>
</dbReference>
<gene>
    <name evidence="1" type="ORF">B0T26DRAFT_681641</name>
</gene>
<dbReference type="RefSeq" id="XP_060290886.1">
    <property type="nucleotide sequence ID" value="XM_060440658.1"/>
</dbReference>
<name>A0AA39ZUN1_9PEZI</name>
<dbReference type="PROSITE" id="PS51257">
    <property type="entry name" value="PROKAR_LIPOPROTEIN"/>
    <property type="match status" value="1"/>
</dbReference>
<keyword evidence="2" id="KW-1185">Reference proteome</keyword>
<evidence type="ECO:0000313" key="2">
    <source>
        <dbReference type="Proteomes" id="UP001172101"/>
    </source>
</evidence>
<dbReference type="EMBL" id="JAUIRO010000008">
    <property type="protein sequence ID" value="KAK0704027.1"/>
    <property type="molecule type" value="Genomic_DNA"/>
</dbReference>
<evidence type="ECO:0000313" key="1">
    <source>
        <dbReference type="EMBL" id="KAK0704027.1"/>
    </source>
</evidence>